<dbReference type="InterPro" id="IPR036249">
    <property type="entry name" value="Thioredoxin-like_sf"/>
</dbReference>
<name>A0A443I6G3_BYSSP</name>
<dbReference type="AlphaFoldDB" id="A0A443I6G3"/>
<feature type="region of interest" description="Disordered" evidence="1">
    <location>
        <begin position="202"/>
        <end position="253"/>
    </location>
</feature>
<organism evidence="2 3">
    <name type="scientific">Byssochlamys spectabilis</name>
    <name type="common">Paecilomyces variotii</name>
    <dbReference type="NCBI Taxonomy" id="264951"/>
    <lineage>
        <taxon>Eukaryota</taxon>
        <taxon>Fungi</taxon>
        <taxon>Dikarya</taxon>
        <taxon>Ascomycota</taxon>
        <taxon>Pezizomycotina</taxon>
        <taxon>Eurotiomycetes</taxon>
        <taxon>Eurotiomycetidae</taxon>
        <taxon>Eurotiales</taxon>
        <taxon>Thermoascaceae</taxon>
        <taxon>Paecilomyces</taxon>
    </lineage>
</organism>
<dbReference type="Gene3D" id="3.40.30.10">
    <property type="entry name" value="Glutaredoxin"/>
    <property type="match status" value="1"/>
</dbReference>
<accession>A0A443I6G3</accession>
<keyword evidence="3" id="KW-1185">Reference proteome</keyword>
<dbReference type="GeneID" id="39598803"/>
<dbReference type="STRING" id="264951.A0A443I6G3"/>
<dbReference type="RefSeq" id="XP_028489287.1">
    <property type="nucleotide sequence ID" value="XM_028629526.1"/>
</dbReference>
<sequence length="253" mass="28056">MSAPLDPVVSSIIDRNNPVTNSEEFDEDAIFEALENEDDSAYRSRRVEQLSAELKSAQDAVRSIQRDAASNITTVHDALYPTLSNDQALLDFTTQNQRCVVHFAHPDFAKCGVMDEHLRLLASRHYEVRFARVDVRDCPFVVEKLNVRILPCVIGFVDGVGVERVLGFEGLGSGSRDGVKGFRTVELEKRLVTKGVLSRRKLAEDGGPGISGPGDSDSESEDDRQRRGQRGAIRSGNARNRHAAEDDDDDDWD</sequence>
<dbReference type="Proteomes" id="UP000283841">
    <property type="component" value="Unassembled WGS sequence"/>
</dbReference>
<comment type="caution">
    <text evidence="2">The sequence shown here is derived from an EMBL/GenBank/DDBJ whole genome shotgun (WGS) entry which is preliminary data.</text>
</comment>
<dbReference type="VEuPathDB" id="FungiDB:C8Q69DRAFT_451893"/>
<dbReference type="PANTHER" id="PTHR21148">
    <property type="entry name" value="THIOREDOXIN DOMAIN-CONTAINING PROTEIN 9"/>
    <property type="match status" value="1"/>
</dbReference>
<protein>
    <submittedName>
        <fullName evidence="2">Putative NTP binding protein</fullName>
    </submittedName>
</protein>
<reference evidence="2 3" key="1">
    <citation type="journal article" date="2018" name="Front. Microbiol.">
        <title>Genomic and genetic insights into a cosmopolitan fungus, Paecilomyces variotii (Eurotiales).</title>
        <authorList>
            <person name="Urquhart A.S."/>
            <person name="Mondo S.J."/>
            <person name="Makela M.R."/>
            <person name="Hane J.K."/>
            <person name="Wiebenga A."/>
            <person name="He G."/>
            <person name="Mihaltcheva S."/>
            <person name="Pangilinan J."/>
            <person name="Lipzen A."/>
            <person name="Barry K."/>
            <person name="de Vries R.P."/>
            <person name="Grigoriev I.V."/>
            <person name="Idnurm A."/>
        </authorList>
    </citation>
    <scope>NUCLEOTIDE SEQUENCE [LARGE SCALE GENOMIC DNA]</scope>
    <source>
        <strain evidence="2 3">CBS 101075</strain>
    </source>
</reference>
<proteinExistence type="predicted"/>
<evidence type="ECO:0000256" key="1">
    <source>
        <dbReference type="SAM" id="MobiDB-lite"/>
    </source>
</evidence>
<evidence type="ECO:0000313" key="2">
    <source>
        <dbReference type="EMBL" id="RWQ99642.1"/>
    </source>
</evidence>
<evidence type="ECO:0000313" key="3">
    <source>
        <dbReference type="Proteomes" id="UP000283841"/>
    </source>
</evidence>
<dbReference type="SUPFAM" id="SSF52833">
    <property type="entry name" value="Thioredoxin-like"/>
    <property type="match status" value="1"/>
</dbReference>
<dbReference type="CDD" id="cd02989">
    <property type="entry name" value="Phd_like_TxnDC9"/>
    <property type="match status" value="1"/>
</dbReference>
<gene>
    <name evidence="2" type="ORF">C8Q69DRAFT_451893</name>
</gene>
<dbReference type="EMBL" id="RCNU01000001">
    <property type="protein sequence ID" value="RWQ99642.1"/>
    <property type="molecule type" value="Genomic_DNA"/>
</dbReference>